<dbReference type="GO" id="GO:0019915">
    <property type="term" value="P:lipid storage"/>
    <property type="evidence" value="ECO:0007669"/>
    <property type="project" value="UniProtKB-ARBA"/>
</dbReference>
<dbReference type="PANTHER" id="PTHR23310">
    <property type="entry name" value="ACYL-COA-BINDING PROTEIN, ACBP"/>
    <property type="match status" value="1"/>
</dbReference>
<accession>A0A2A2LKU9</accession>
<comment type="function">
    <text evidence="2">Binds medium- and long-chain acyl-CoA esters with very high affinity and may function as an intracellular carrier of acyl-CoA esters.</text>
</comment>
<feature type="compositionally biased region" description="Basic and acidic residues" evidence="3">
    <location>
        <begin position="185"/>
        <end position="203"/>
    </location>
</feature>
<sequence length="308" mass="34951">MSSGGQQQGPSIEEQFKAAVDIVHSLPKEGPVTTSTGEKLQFYSLYKQATEGPCNIPQPAFYRVIERTKWNEWSALGEMTMDEAKHRYVETIKRKIEDVRSKYPTEEWLGDQEMRAKIEHKFAILGITDELERQKEKEKDKDSSEEHDGFTEIANPNTNGSSTDETLNGDIEQRALDTPATNRTGTEEHELTDSEYKDAEETNAHTLVSGRTRHRTSSNEGETSKRRRNGIDSQSLRASCHRLELELRAISEKIDVLTKAVETRHNVLISLFKKAANSLFVYPERSDMAKCPILPALAILRSFHSKIL</sequence>
<dbReference type="Proteomes" id="UP000218231">
    <property type="component" value="Unassembled WGS sequence"/>
</dbReference>
<organism evidence="5 6">
    <name type="scientific">Diploscapter pachys</name>
    <dbReference type="NCBI Taxonomy" id="2018661"/>
    <lineage>
        <taxon>Eukaryota</taxon>
        <taxon>Metazoa</taxon>
        <taxon>Ecdysozoa</taxon>
        <taxon>Nematoda</taxon>
        <taxon>Chromadorea</taxon>
        <taxon>Rhabditida</taxon>
        <taxon>Rhabditina</taxon>
        <taxon>Rhabditomorpha</taxon>
        <taxon>Rhabditoidea</taxon>
        <taxon>Rhabditidae</taxon>
        <taxon>Diploscapter</taxon>
    </lineage>
</organism>
<dbReference type="Gene3D" id="1.20.80.10">
    <property type="match status" value="1"/>
</dbReference>
<dbReference type="AlphaFoldDB" id="A0A2A2LKU9"/>
<proteinExistence type="predicted"/>
<dbReference type="EMBL" id="LIAE01006635">
    <property type="protein sequence ID" value="PAV86779.1"/>
    <property type="molecule type" value="Genomic_DNA"/>
</dbReference>
<evidence type="ECO:0000313" key="6">
    <source>
        <dbReference type="Proteomes" id="UP000218231"/>
    </source>
</evidence>
<evidence type="ECO:0000256" key="2">
    <source>
        <dbReference type="ARBA" id="ARBA00059808"/>
    </source>
</evidence>
<evidence type="ECO:0000256" key="3">
    <source>
        <dbReference type="SAM" id="MobiDB-lite"/>
    </source>
</evidence>
<comment type="caution">
    <text evidence="5">The sequence shown here is derived from an EMBL/GenBank/DDBJ whole genome shotgun (WGS) entry which is preliminary data.</text>
</comment>
<dbReference type="OrthoDB" id="71307at2759"/>
<dbReference type="Pfam" id="PF00887">
    <property type="entry name" value="ACBP"/>
    <property type="match status" value="1"/>
</dbReference>
<evidence type="ECO:0000313" key="5">
    <source>
        <dbReference type="EMBL" id="PAV86779.1"/>
    </source>
</evidence>
<name>A0A2A2LKU9_9BILA</name>
<keyword evidence="1" id="KW-0446">Lipid-binding</keyword>
<protein>
    <recommendedName>
        <fullName evidence="4">ACB domain-containing protein</fullName>
    </recommendedName>
</protein>
<keyword evidence="6" id="KW-1185">Reference proteome</keyword>
<dbReference type="PANTHER" id="PTHR23310:SF120">
    <property type="entry name" value="ACYL-COA-BINDING PROTEIN HOMOLOG 3"/>
    <property type="match status" value="1"/>
</dbReference>
<dbReference type="InterPro" id="IPR000582">
    <property type="entry name" value="Acyl-CoA-binding_protein"/>
</dbReference>
<evidence type="ECO:0000256" key="1">
    <source>
        <dbReference type="ARBA" id="ARBA00023121"/>
    </source>
</evidence>
<dbReference type="GO" id="GO:0000062">
    <property type="term" value="F:fatty-acyl-CoA binding"/>
    <property type="evidence" value="ECO:0007669"/>
    <property type="project" value="InterPro"/>
</dbReference>
<dbReference type="GO" id="GO:0005737">
    <property type="term" value="C:cytoplasm"/>
    <property type="evidence" value="ECO:0007669"/>
    <property type="project" value="TreeGrafter"/>
</dbReference>
<feature type="region of interest" description="Disordered" evidence="3">
    <location>
        <begin position="132"/>
        <end position="235"/>
    </location>
</feature>
<feature type="compositionally biased region" description="Basic and acidic residues" evidence="3">
    <location>
        <begin position="132"/>
        <end position="150"/>
    </location>
</feature>
<dbReference type="InterPro" id="IPR035984">
    <property type="entry name" value="Acyl-CoA-binding_sf"/>
</dbReference>
<dbReference type="FunFam" id="1.20.80.10:FF:000010">
    <property type="entry name" value="Acyl-CoA-binding domain-containing protein 5"/>
    <property type="match status" value="1"/>
</dbReference>
<feature type="compositionally biased region" description="Polar residues" evidence="3">
    <location>
        <begin position="154"/>
        <end position="166"/>
    </location>
</feature>
<feature type="domain" description="ACB" evidence="4">
    <location>
        <begin position="12"/>
        <end position="101"/>
    </location>
</feature>
<dbReference type="STRING" id="2018661.A0A2A2LKU9"/>
<reference evidence="5 6" key="1">
    <citation type="journal article" date="2017" name="Curr. Biol.">
        <title>Genome architecture and evolution of a unichromosomal asexual nematode.</title>
        <authorList>
            <person name="Fradin H."/>
            <person name="Zegar C."/>
            <person name="Gutwein M."/>
            <person name="Lucas J."/>
            <person name="Kovtun M."/>
            <person name="Corcoran D."/>
            <person name="Baugh L.R."/>
            <person name="Kiontke K."/>
            <person name="Gunsalus K."/>
            <person name="Fitch D.H."/>
            <person name="Piano F."/>
        </authorList>
    </citation>
    <scope>NUCLEOTIDE SEQUENCE [LARGE SCALE GENOMIC DNA]</scope>
    <source>
        <strain evidence="5">PF1309</strain>
    </source>
</reference>
<dbReference type="SUPFAM" id="SSF47027">
    <property type="entry name" value="Acyl-CoA binding protein"/>
    <property type="match status" value="1"/>
</dbReference>
<dbReference type="PRINTS" id="PR00689">
    <property type="entry name" value="ACOABINDINGP"/>
</dbReference>
<dbReference type="PROSITE" id="PS51228">
    <property type="entry name" value="ACB_2"/>
    <property type="match status" value="1"/>
</dbReference>
<evidence type="ECO:0000259" key="4">
    <source>
        <dbReference type="PROSITE" id="PS51228"/>
    </source>
</evidence>
<gene>
    <name evidence="5" type="ORF">WR25_05430</name>
</gene>
<dbReference type="InterPro" id="IPR014352">
    <property type="entry name" value="FERM/acyl-CoA-bd_prot_sf"/>
</dbReference>
<dbReference type="GO" id="GO:0006631">
    <property type="term" value="P:fatty acid metabolic process"/>
    <property type="evidence" value="ECO:0007669"/>
    <property type="project" value="TreeGrafter"/>
</dbReference>